<evidence type="ECO:0000256" key="1">
    <source>
        <dbReference type="ARBA" id="ARBA00004173"/>
    </source>
</evidence>
<feature type="compositionally biased region" description="Basic and acidic residues" evidence="6">
    <location>
        <begin position="369"/>
        <end position="403"/>
    </location>
</feature>
<evidence type="ECO:0000256" key="5">
    <source>
        <dbReference type="ARBA" id="ARBA00023128"/>
    </source>
</evidence>
<feature type="compositionally biased region" description="Basic and acidic residues" evidence="6">
    <location>
        <begin position="59"/>
        <end position="72"/>
    </location>
</feature>
<feature type="region of interest" description="Disordered" evidence="6">
    <location>
        <begin position="348"/>
        <end position="403"/>
    </location>
</feature>
<keyword evidence="5" id="KW-0496">Mitochondrion</keyword>
<dbReference type="Proteomes" id="UP000262825">
    <property type="component" value="Unassembled WGS sequence"/>
</dbReference>
<dbReference type="GO" id="GO:0005739">
    <property type="term" value="C:mitochondrion"/>
    <property type="evidence" value="ECO:0007669"/>
    <property type="project" value="UniProtKB-SubCell"/>
</dbReference>
<comment type="subcellular location">
    <subcellularLocation>
        <location evidence="1">Mitochondrion</location>
    </subcellularLocation>
</comment>
<dbReference type="VEuPathDB" id="FungiDB:SCODWIG_00508"/>
<dbReference type="Pfam" id="PF14877">
    <property type="entry name" value="mIF3"/>
    <property type="match status" value="1"/>
</dbReference>
<sequence>MFLTFALKNYTAILRHRVLLKTINSTTKCYYSDSSLNFANSILFNLGNTASTKNNVRDNKIKYNNNNKDKKNSYNNNNKKYNAKKPKRITVKWSTGTERAQEAANWVLKNIFKASPNGAIKVIDPETNKIVDTNIRIFAKGVNLDEVGFSIVNIFKDEAKGTGIPMVKNVERKIALKNYSDALAVKKSEELLASGAISPNRLGAGMSRLLTSNGTASNANNSEENGLKQIKISWQISELDLHKQKKHEILTQLKKGFKVTLYLDTRDHLNSNKWLSKFDYLDASGKNHDEEENANKEPYFGKISNKELKLRKKTIEELLLMVDEYSNRPIIIGVPEKSMYIKLTPKKNATATEGQDDNVNSNDNNDTNKQLDRYALKELKKKERREKLERKLQRKSETLAKLV</sequence>
<evidence type="ECO:0000256" key="3">
    <source>
        <dbReference type="ARBA" id="ARBA00013994"/>
    </source>
</evidence>
<evidence type="ECO:0000256" key="6">
    <source>
        <dbReference type="SAM" id="MobiDB-lite"/>
    </source>
</evidence>
<accession>A0A376B249</accession>
<dbReference type="AlphaFoldDB" id="A0A376B249"/>
<organism evidence="7 8">
    <name type="scientific">Saccharomycodes ludwigii</name>
    <dbReference type="NCBI Taxonomy" id="36035"/>
    <lineage>
        <taxon>Eukaryota</taxon>
        <taxon>Fungi</taxon>
        <taxon>Dikarya</taxon>
        <taxon>Ascomycota</taxon>
        <taxon>Saccharomycotina</taxon>
        <taxon>Saccharomycetes</taxon>
        <taxon>Saccharomycodales</taxon>
        <taxon>Saccharomycodaceae</taxon>
        <taxon>Saccharomycodes</taxon>
    </lineage>
</organism>
<protein>
    <recommendedName>
        <fullName evidence="3">Altered inheritance of mitochondria protein 23, mitochondrial</fullName>
    </recommendedName>
</protein>
<dbReference type="EMBL" id="UFAJ01000043">
    <property type="protein sequence ID" value="SSD58747.1"/>
    <property type="molecule type" value="Genomic_DNA"/>
</dbReference>
<comment type="similarity">
    <text evidence="2">Belongs to the AIM23 family.</text>
</comment>
<gene>
    <name evidence="7" type="ORF">SCODWIG_00508</name>
</gene>
<evidence type="ECO:0000256" key="4">
    <source>
        <dbReference type="ARBA" id="ARBA00022946"/>
    </source>
</evidence>
<keyword evidence="8" id="KW-1185">Reference proteome</keyword>
<dbReference type="InterPro" id="IPR029427">
    <property type="entry name" value="AIM23"/>
</dbReference>
<evidence type="ECO:0000313" key="7">
    <source>
        <dbReference type="EMBL" id="SSD58747.1"/>
    </source>
</evidence>
<proteinExistence type="inferred from homology"/>
<keyword evidence="4" id="KW-0809">Transit peptide</keyword>
<reference evidence="8" key="1">
    <citation type="submission" date="2018-06" db="EMBL/GenBank/DDBJ databases">
        <authorList>
            <person name="Guldener U."/>
        </authorList>
    </citation>
    <scope>NUCLEOTIDE SEQUENCE [LARGE SCALE GENOMIC DNA]</scope>
    <source>
        <strain evidence="8">UTAD17</strain>
    </source>
</reference>
<feature type="region of interest" description="Disordered" evidence="6">
    <location>
        <begin position="59"/>
        <end position="81"/>
    </location>
</feature>
<evidence type="ECO:0000313" key="8">
    <source>
        <dbReference type="Proteomes" id="UP000262825"/>
    </source>
</evidence>
<feature type="compositionally biased region" description="Low complexity" evidence="6">
    <location>
        <begin position="357"/>
        <end position="368"/>
    </location>
</feature>
<name>A0A376B249_9ASCO</name>
<evidence type="ECO:0000256" key="2">
    <source>
        <dbReference type="ARBA" id="ARBA00008476"/>
    </source>
</evidence>